<evidence type="ECO:0000313" key="2">
    <source>
        <dbReference type="EMBL" id="GAB20803.1"/>
    </source>
</evidence>
<dbReference type="Proteomes" id="UP000035034">
    <property type="component" value="Unassembled WGS sequence"/>
</dbReference>
<gene>
    <name evidence="2" type="ORF">GOEFS_132_00340</name>
</gene>
<organism evidence="2 3">
    <name type="scientific">Gordonia effusa NBRC 100432</name>
    <dbReference type="NCBI Taxonomy" id="1077974"/>
    <lineage>
        <taxon>Bacteria</taxon>
        <taxon>Bacillati</taxon>
        <taxon>Actinomycetota</taxon>
        <taxon>Actinomycetes</taxon>
        <taxon>Mycobacteriales</taxon>
        <taxon>Gordoniaceae</taxon>
        <taxon>Gordonia</taxon>
    </lineage>
</organism>
<dbReference type="RefSeq" id="WP_007320138.1">
    <property type="nucleotide sequence ID" value="NZ_BAEH01000132.1"/>
</dbReference>
<feature type="signal peptide" evidence="1">
    <location>
        <begin position="1"/>
        <end position="26"/>
    </location>
</feature>
<sequence length="173" mass="18565">MWPGLAAVLCGILVLTGCGGSSQDSAATSSTPSRQARVDTDKFERLSLECQLLTITEIAKAVGASIKDNEFSGPICRWEASGDVWVSFHWFEWNTIRREKSVAASLGYATEIIKIGSATGFTQTKADRPGTCGVTAKSPGRGIYTWFVNRPAAVEDPCAAPKKLMELSLEMSA</sequence>
<keyword evidence="1" id="KW-0732">Signal</keyword>
<dbReference type="Pfam" id="PF12079">
    <property type="entry name" value="DUF3558"/>
    <property type="match status" value="1"/>
</dbReference>
<reference evidence="2 3" key="1">
    <citation type="submission" date="2011-12" db="EMBL/GenBank/DDBJ databases">
        <title>Whole genome shotgun sequence of Gordonia effusa NBRC 100432.</title>
        <authorList>
            <person name="Yoshida I."/>
            <person name="Takarada H."/>
            <person name="Hosoyama A."/>
            <person name="Tsuchikane K."/>
            <person name="Katsumata H."/>
            <person name="Yamazaki S."/>
            <person name="Fujita N."/>
        </authorList>
    </citation>
    <scope>NUCLEOTIDE SEQUENCE [LARGE SCALE GENOMIC DNA]</scope>
    <source>
        <strain evidence="2 3">NBRC 100432</strain>
    </source>
</reference>
<keyword evidence="3" id="KW-1185">Reference proteome</keyword>
<dbReference type="EMBL" id="BAEH01000132">
    <property type="protein sequence ID" value="GAB20803.1"/>
    <property type="molecule type" value="Genomic_DNA"/>
</dbReference>
<evidence type="ECO:0000256" key="1">
    <source>
        <dbReference type="SAM" id="SignalP"/>
    </source>
</evidence>
<dbReference type="InterPro" id="IPR024520">
    <property type="entry name" value="DUF3558"/>
</dbReference>
<evidence type="ECO:0008006" key="4">
    <source>
        <dbReference type="Google" id="ProtNLM"/>
    </source>
</evidence>
<name>H0R6V2_9ACTN</name>
<dbReference type="eggNOG" id="COG1188">
    <property type="taxonomic scope" value="Bacteria"/>
</dbReference>
<proteinExistence type="predicted"/>
<dbReference type="AlphaFoldDB" id="H0R6V2"/>
<comment type="caution">
    <text evidence="2">The sequence shown here is derived from an EMBL/GenBank/DDBJ whole genome shotgun (WGS) entry which is preliminary data.</text>
</comment>
<evidence type="ECO:0000313" key="3">
    <source>
        <dbReference type="Proteomes" id="UP000035034"/>
    </source>
</evidence>
<feature type="chain" id="PRO_5003537233" description="DUF3558 domain-containing protein" evidence="1">
    <location>
        <begin position="27"/>
        <end position="173"/>
    </location>
</feature>
<dbReference type="STRING" id="1077974.GOEFS_132_00340"/>
<protein>
    <recommendedName>
        <fullName evidence="4">DUF3558 domain-containing protein</fullName>
    </recommendedName>
</protein>
<accession>H0R6V2</accession>